<comment type="catalytic activity">
    <reaction evidence="14 15">
        <text>tRNA(Phe) + L-phenylalanine + ATP = L-phenylalanyl-tRNA(Phe) + AMP + diphosphate + H(+)</text>
        <dbReference type="Rhea" id="RHEA:19413"/>
        <dbReference type="Rhea" id="RHEA-COMP:9668"/>
        <dbReference type="Rhea" id="RHEA-COMP:9699"/>
        <dbReference type="ChEBI" id="CHEBI:15378"/>
        <dbReference type="ChEBI" id="CHEBI:30616"/>
        <dbReference type="ChEBI" id="CHEBI:33019"/>
        <dbReference type="ChEBI" id="CHEBI:58095"/>
        <dbReference type="ChEBI" id="CHEBI:78442"/>
        <dbReference type="ChEBI" id="CHEBI:78531"/>
        <dbReference type="ChEBI" id="CHEBI:456215"/>
        <dbReference type="EC" id="6.1.1.20"/>
    </reaction>
</comment>
<dbReference type="GO" id="GO:0005524">
    <property type="term" value="F:ATP binding"/>
    <property type="evidence" value="ECO:0007669"/>
    <property type="project" value="UniProtKB-UniRule"/>
</dbReference>
<dbReference type="InterPro" id="IPR009061">
    <property type="entry name" value="DNA-bd_dom_put_sf"/>
</dbReference>
<dbReference type="InterPro" id="IPR045864">
    <property type="entry name" value="aa-tRNA-synth_II/BPL/LPL"/>
</dbReference>
<feature type="domain" description="B5" evidence="17">
    <location>
        <begin position="288"/>
        <end position="363"/>
    </location>
</feature>
<dbReference type="PANTHER" id="PTHR10947:SF0">
    <property type="entry name" value="PHENYLALANINE--TRNA LIGASE BETA SUBUNIT"/>
    <property type="match status" value="1"/>
</dbReference>
<evidence type="ECO:0000313" key="19">
    <source>
        <dbReference type="Proteomes" id="UP000318834"/>
    </source>
</evidence>
<evidence type="ECO:0000256" key="3">
    <source>
        <dbReference type="ARBA" id="ARBA00011209"/>
    </source>
</evidence>
<evidence type="ECO:0000256" key="11">
    <source>
        <dbReference type="ARBA" id="ARBA00022884"/>
    </source>
</evidence>
<dbReference type="Gene3D" id="3.30.930.10">
    <property type="entry name" value="Bira Bifunctional Protein, Domain 2"/>
    <property type="match status" value="1"/>
</dbReference>
<keyword evidence="8 15" id="KW-0547">Nucleotide-binding</keyword>
<comment type="caution">
    <text evidence="18">The sequence shown here is derived from an EMBL/GenBank/DDBJ whole genome shotgun (WGS) entry which is preliminary data.</text>
</comment>
<dbReference type="Pfam" id="PF03147">
    <property type="entry name" value="FDX-ACB"/>
    <property type="match status" value="1"/>
</dbReference>
<evidence type="ECO:0000256" key="14">
    <source>
        <dbReference type="ARBA" id="ARBA00049255"/>
    </source>
</evidence>
<dbReference type="InterPro" id="IPR005147">
    <property type="entry name" value="tRNA_synthase_B5-dom"/>
</dbReference>
<comment type="subunit">
    <text evidence="3 15">Tetramer of two alpha and two beta subunits.</text>
</comment>
<keyword evidence="4 15" id="KW-0963">Cytoplasm</keyword>
<keyword evidence="5" id="KW-0820">tRNA-binding</keyword>
<dbReference type="AlphaFoldDB" id="A0A537IQJ6"/>
<keyword evidence="9 15" id="KW-0067">ATP-binding</keyword>
<evidence type="ECO:0000256" key="8">
    <source>
        <dbReference type="ARBA" id="ARBA00022741"/>
    </source>
</evidence>
<dbReference type="InterPro" id="IPR005146">
    <property type="entry name" value="B3/B4_tRNA-bd"/>
</dbReference>
<dbReference type="Gene3D" id="3.30.70.380">
    <property type="entry name" value="Ferrodoxin-fold anticodon-binding domain"/>
    <property type="match status" value="1"/>
</dbReference>
<comment type="cofactor">
    <cofactor evidence="15">
        <name>Mg(2+)</name>
        <dbReference type="ChEBI" id="CHEBI:18420"/>
    </cofactor>
    <text evidence="15">Binds 2 magnesium ions per tetramer.</text>
</comment>
<evidence type="ECO:0000256" key="10">
    <source>
        <dbReference type="ARBA" id="ARBA00022842"/>
    </source>
</evidence>
<reference evidence="18 19" key="1">
    <citation type="journal article" date="2019" name="Nat. Microbiol.">
        <title>Mediterranean grassland soil C-N compound turnover is dependent on rainfall and depth, and is mediated by genomically divergent microorganisms.</title>
        <authorList>
            <person name="Diamond S."/>
            <person name="Andeer P.F."/>
            <person name="Li Z."/>
            <person name="Crits-Christoph A."/>
            <person name="Burstein D."/>
            <person name="Anantharaman K."/>
            <person name="Lane K.R."/>
            <person name="Thomas B.C."/>
            <person name="Pan C."/>
            <person name="Northen T.R."/>
            <person name="Banfield J.F."/>
        </authorList>
    </citation>
    <scope>NUCLEOTIDE SEQUENCE [LARGE SCALE GENOMIC DNA]</scope>
    <source>
        <strain evidence="18">NP_8</strain>
    </source>
</reference>
<dbReference type="Gene3D" id="3.50.40.10">
    <property type="entry name" value="Phenylalanyl-trna Synthetase, Chain B, domain 3"/>
    <property type="match status" value="1"/>
</dbReference>
<feature type="binding site" evidence="15">
    <location>
        <position position="347"/>
    </location>
    <ligand>
        <name>Mg(2+)</name>
        <dbReference type="ChEBI" id="CHEBI:18420"/>
        <note>shared with alpha subunit</note>
    </ligand>
</feature>
<dbReference type="CDD" id="cd00769">
    <property type="entry name" value="PheRS_beta_core"/>
    <property type="match status" value="1"/>
</dbReference>
<dbReference type="InterPro" id="IPR020825">
    <property type="entry name" value="Phe-tRNA_synthase-like_B3/B4"/>
</dbReference>
<evidence type="ECO:0000256" key="5">
    <source>
        <dbReference type="ARBA" id="ARBA00022555"/>
    </source>
</evidence>
<protein>
    <recommendedName>
        <fullName evidence="15">Phenylalanine--tRNA ligase beta subunit</fullName>
        <ecNumber evidence="15">6.1.1.20</ecNumber>
    </recommendedName>
    <alternativeName>
        <fullName evidence="15">Phenylalanyl-tRNA synthetase beta subunit</fullName>
        <shortName evidence="15">PheRS</shortName>
    </alternativeName>
</protein>
<gene>
    <name evidence="15" type="primary">pheT</name>
    <name evidence="18" type="ORF">E6H05_09830</name>
</gene>
<dbReference type="Pfam" id="PF03484">
    <property type="entry name" value="B5"/>
    <property type="match status" value="1"/>
</dbReference>
<dbReference type="Pfam" id="PF17759">
    <property type="entry name" value="tRNA_synthFbeta"/>
    <property type="match status" value="1"/>
</dbReference>
<dbReference type="SUPFAM" id="SSF56037">
    <property type="entry name" value="PheT/TilS domain"/>
    <property type="match status" value="1"/>
</dbReference>
<evidence type="ECO:0000256" key="2">
    <source>
        <dbReference type="ARBA" id="ARBA00008653"/>
    </source>
</evidence>
<feature type="binding site" evidence="15">
    <location>
        <position position="350"/>
    </location>
    <ligand>
        <name>Mg(2+)</name>
        <dbReference type="ChEBI" id="CHEBI:18420"/>
        <note>shared with alpha subunit</note>
    </ligand>
</feature>
<dbReference type="InterPro" id="IPR041616">
    <property type="entry name" value="PheRS_beta_core"/>
</dbReference>
<feature type="domain" description="FDX-ACB" evidence="16">
    <location>
        <begin position="593"/>
        <end position="686"/>
    </location>
</feature>
<evidence type="ECO:0000313" key="18">
    <source>
        <dbReference type="EMBL" id="TMI73362.1"/>
    </source>
</evidence>
<dbReference type="SMART" id="SM00874">
    <property type="entry name" value="B5"/>
    <property type="match status" value="1"/>
</dbReference>
<dbReference type="GO" id="GO:0009328">
    <property type="term" value="C:phenylalanine-tRNA ligase complex"/>
    <property type="evidence" value="ECO:0007669"/>
    <property type="project" value="TreeGrafter"/>
</dbReference>
<evidence type="ECO:0000259" key="17">
    <source>
        <dbReference type="PROSITE" id="PS51483"/>
    </source>
</evidence>
<sequence>MKVLLSWLKEYVDIGHGIDELGERLPMLGIGVDSIERVRDDAAFDLEVAANRGDLMCHLGVARELAAATRIAARPPAGNPRTDSTTASDFVRVEVREPALCPRFTAALIVDVKVGPSPEWMARRLEACGVRSINNVVDVTNYVMLELGQPMHAFDYDLVQDGRLVVRLAAPGERLTTLDGVDRSLDPQTLVVADAGRAAGIAGIIGGANTEIRASTRRVLLEAASWHPPLIRRTGKRLGVRTESGARFERGIDTGAVLSASLRAQQLIQEVAGGRVLSGTLDVYPSPQPKHQVQMAWPSVARLLGTAVAQADGVAILRSLGCEVQEGHANLVVTVPSFRRDVERVEDLVEDVARHYGYERIPEHMPVEETALASRAPVLEAERIVRGVLIRAGLTEALTVSLTTPAVLDGLRLPADHPWRSMVPLRNPLIKDHTHLRTTLLPGLLQVARVNVSRRVTDAQIFELGRTFHPSGTSVAERRRLALLMTGRVLRGAWNVPPEVAVASYFHLKGAVESLLHELRVGGAVFAAAPVPWLHPARGATMSLDGRTVGTLGELHPEVAAAYDLPSSVHVAELDLEVLLPRANFLPQFVPLPRFPAVRRDLAAIIADDVPAAEVERLIAEAGGSLLASVELFDVYTGPPVPAGHHNLAYALSFRSSERTLSAEEVDAAVRRITETLTRRLRAKIRR</sequence>
<dbReference type="FunFam" id="3.30.70.380:FF:000001">
    <property type="entry name" value="Phenylalanine--tRNA ligase beta subunit"/>
    <property type="match status" value="1"/>
</dbReference>
<dbReference type="SUPFAM" id="SSF54991">
    <property type="entry name" value="Anticodon-binding domain of PheRS"/>
    <property type="match status" value="1"/>
</dbReference>
<dbReference type="NCBIfam" id="TIGR00472">
    <property type="entry name" value="pheT_bact"/>
    <property type="match status" value="1"/>
</dbReference>
<dbReference type="GO" id="GO:0004826">
    <property type="term" value="F:phenylalanine-tRNA ligase activity"/>
    <property type="evidence" value="ECO:0007669"/>
    <property type="project" value="UniProtKB-UniRule"/>
</dbReference>
<dbReference type="PROSITE" id="PS51483">
    <property type="entry name" value="B5"/>
    <property type="match status" value="1"/>
</dbReference>
<dbReference type="Proteomes" id="UP000318834">
    <property type="component" value="Unassembled WGS sequence"/>
</dbReference>
<dbReference type="InterPro" id="IPR036690">
    <property type="entry name" value="Fdx_antiC-bd_sf"/>
</dbReference>
<comment type="subcellular location">
    <subcellularLocation>
        <location evidence="1 15">Cytoplasm</location>
    </subcellularLocation>
</comment>
<evidence type="ECO:0000256" key="15">
    <source>
        <dbReference type="HAMAP-Rule" id="MF_00283"/>
    </source>
</evidence>
<evidence type="ECO:0000256" key="1">
    <source>
        <dbReference type="ARBA" id="ARBA00004496"/>
    </source>
</evidence>
<evidence type="ECO:0000259" key="16">
    <source>
        <dbReference type="PROSITE" id="PS51447"/>
    </source>
</evidence>
<dbReference type="Gene3D" id="3.30.56.10">
    <property type="match status" value="2"/>
</dbReference>
<proteinExistence type="inferred from homology"/>
<keyword evidence="11" id="KW-0694">RNA-binding</keyword>
<evidence type="ECO:0000256" key="7">
    <source>
        <dbReference type="ARBA" id="ARBA00022723"/>
    </source>
</evidence>
<feature type="binding site" evidence="15">
    <location>
        <position position="351"/>
    </location>
    <ligand>
        <name>Mg(2+)</name>
        <dbReference type="ChEBI" id="CHEBI:18420"/>
        <note>shared with alpha subunit</note>
    </ligand>
</feature>
<dbReference type="SUPFAM" id="SSF46955">
    <property type="entry name" value="Putative DNA-binding domain"/>
    <property type="match status" value="2"/>
</dbReference>
<evidence type="ECO:0000256" key="9">
    <source>
        <dbReference type="ARBA" id="ARBA00022840"/>
    </source>
</evidence>
<keyword evidence="13 15" id="KW-0030">Aminoacyl-tRNA synthetase</keyword>
<keyword evidence="7 15" id="KW-0479">Metal-binding</keyword>
<keyword evidence="6 15" id="KW-0436">Ligase</keyword>
<dbReference type="SUPFAM" id="SSF55681">
    <property type="entry name" value="Class II aaRS and biotin synthetases"/>
    <property type="match status" value="1"/>
</dbReference>
<dbReference type="GO" id="GO:0006432">
    <property type="term" value="P:phenylalanyl-tRNA aminoacylation"/>
    <property type="evidence" value="ECO:0007669"/>
    <property type="project" value="UniProtKB-UniRule"/>
</dbReference>
<feature type="binding site" evidence="15">
    <location>
        <position position="341"/>
    </location>
    <ligand>
        <name>Mg(2+)</name>
        <dbReference type="ChEBI" id="CHEBI:18420"/>
        <note>shared with alpha subunit</note>
    </ligand>
</feature>
<keyword evidence="10 15" id="KW-0460">Magnesium</keyword>
<evidence type="ECO:0000256" key="6">
    <source>
        <dbReference type="ARBA" id="ARBA00022598"/>
    </source>
</evidence>
<dbReference type="EC" id="6.1.1.20" evidence="15"/>
<dbReference type="PANTHER" id="PTHR10947">
    <property type="entry name" value="PHENYLALANYL-TRNA SYNTHETASE BETA CHAIN AND LEUCINE-RICH REPEAT-CONTAINING PROTEIN 47"/>
    <property type="match status" value="1"/>
</dbReference>
<comment type="similarity">
    <text evidence="2 15">Belongs to the phenylalanyl-tRNA synthetase beta subunit family. Type 1 subfamily.</text>
</comment>
<dbReference type="PROSITE" id="PS51447">
    <property type="entry name" value="FDX_ACB"/>
    <property type="match status" value="1"/>
</dbReference>
<dbReference type="GO" id="GO:0000287">
    <property type="term" value="F:magnesium ion binding"/>
    <property type="evidence" value="ECO:0007669"/>
    <property type="project" value="UniProtKB-UniRule"/>
</dbReference>
<dbReference type="GO" id="GO:0000049">
    <property type="term" value="F:tRNA binding"/>
    <property type="evidence" value="ECO:0007669"/>
    <property type="project" value="UniProtKB-KW"/>
</dbReference>
<organism evidence="18 19">
    <name type="scientific">Candidatus Segetimicrobium genomatis</name>
    <dbReference type="NCBI Taxonomy" id="2569760"/>
    <lineage>
        <taxon>Bacteria</taxon>
        <taxon>Bacillati</taxon>
        <taxon>Candidatus Sysuimicrobiota</taxon>
        <taxon>Candidatus Sysuimicrobiia</taxon>
        <taxon>Candidatus Sysuimicrobiales</taxon>
        <taxon>Candidatus Segetimicrobiaceae</taxon>
        <taxon>Candidatus Segetimicrobium</taxon>
    </lineage>
</organism>
<dbReference type="HAMAP" id="MF_00283">
    <property type="entry name" value="Phe_tRNA_synth_beta1"/>
    <property type="match status" value="1"/>
</dbReference>
<evidence type="ECO:0000256" key="4">
    <source>
        <dbReference type="ARBA" id="ARBA00022490"/>
    </source>
</evidence>
<dbReference type="SMART" id="SM00873">
    <property type="entry name" value="B3_4"/>
    <property type="match status" value="1"/>
</dbReference>
<dbReference type="InterPro" id="IPR005121">
    <property type="entry name" value="Fdx_antiC-bd"/>
</dbReference>
<dbReference type="SMART" id="SM00896">
    <property type="entry name" value="FDX-ACB"/>
    <property type="match status" value="1"/>
</dbReference>
<dbReference type="InterPro" id="IPR045060">
    <property type="entry name" value="Phe-tRNA-ligase_IIc_bsu"/>
</dbReference>
<keyword evidence="12 15" id="KW-0648">Protein biosynthesis</keyword>
<dbReference type="EMBL" id="VBAP01000072">
    <property type="protein sequence ID" value="TMI73362.1"/>
    <property type="molecule type" value="Genomic_DNA"/>
</dbReference>
<accession>A0A537IQJ6</accession>
<dbReference type="Pfam" id="PF03483">
    <property type="entry name" value="B3_4"/>
    <property type="match status" value="1"/>
</dbReference>
<evidence type="ECO:0000256" key="13">
    <source>
        <dbReference type="ARBA" id="ARBA00023146"/>
    </source>
</evidence>
<dbReference type="InterPro" id="IPR004532">
    <property type="entry name" value="Phe-tRNA-ligase_IIc_bsu_bact"/>
</dbReference>
<evidence type="ECO:0000256" key="12">
    <source>
        <dbReference type="ARBA" id="ARBA00022917"/>
    </source>
</evidence>
<name>A0A537IQJ6_9BACT</name>
<dbReference type="FunFam" id="3.50.40.10:FF:000001">
    <property type="entry name" value="Phenylalanine--tRNA ligase beta subunit"/>
    <property type="match status" value="1"/>
</dbReference>